<dbReference type="EMBL" id="PHHF01000068">
    <property type="protein sequence ID" value="PTD18036.1"/>
    <property type="molecule type" value="Genomic_DNA"/>
</dbReference>
<evidence type="ECO:0000313" key="3">
    <source>
        <dbReference type="Proteomes" id="UP000241206"/>
    </source>
</evidence>
<comment type="caution">
    <text evidence="2">The sequence shown here is derived from an EMBL/GenBank/DDBJ whole genome shotgun (WGS) entry which is preliminary data.</text>
</comment>
<name>A0A2T4HQK5_9SPHN</name>
<keyword evidence="3" id="KW-1185">Reference proteome</keyword>
<sequence length="68" mass="7313">MPGLPVAFGDVAMSGDCRPSRSRQEQATRNDAEYHPHASRSPKGRRISGGDRRNGNAAATIRPGLPRT</sequence>
<proteinExistence type="predicted"/>
<evidence type="ECO:0000313" key="2">
    <source>
        <dbReference type="EMBL" id="PTD18036.1"/>
    </source>
</evidence>
<dbReference type="AlphaFoldDB" id="A0A2T4HQK5"/>
<feature type="compositionally biased region" description="Basic residues" evidence="1">
    <location>
        <begin position="37"/>
        <end position="46"/>
    </location>
</feature>
<protein>
    <submittedName>
        <fullName evidence="2">Uncharacterized protein</fullName>
    </submittedName>
</protein>
<reference evidence="2 3" key="1">
    <citation type="submission" date="2017-11" db="EMBL/GenBank/DDBJ databases">
        <title>Sphingomonas oleivorans sp. nov., isolated from oil-contaminated soil.</title>
        <authorList>
            <person name="Wang L."/>
            <person name="Chen L."/>
        </authorList>
    </citation>
    <scope>NUCLEOTIDE SEQUENCE [LARGE SCALE GENOMIC DNA]</scope>
    <source>
        <strain evidence="2 3">K101</strain>
    </source>
</reference>
<feature type="compositionally biased region" description="Basic and acidic residues" evidence="1">
    <location>
        <begin position="18"/>
        <end position="36"/>
    </location>
</feature>
<feature type="region of interest" description="Disordered" evidence="1">
    <location>
        <begin position="1"/>
        <end position="68"/>
    </location>
</feature>
<gene>
    <name evidence="2" type="ORF">CV103_16040</name>
</gene>
<organism evidence="2 3">
    <name type="scientific">Edaphosphingomonas fennica</name>
    <dbReference type="NCBI Taxonomy" id="114404"/>
    <lineage>
        <taxon>Bacteria</taxon>
        <taxon>Pseudomonadati</taxon>
        <taxon>Pseudomonadota</taxon>
        <taxon>Alphaproteobacteria</taxon>
        <taxon>Sphingomonadales</taxon>
        <taxon>Rhizorhabdaceae</taxon>
        <taxon>Edaphosphingomonas</taxon>
    </lineage>
</organism>
<dbReference type="Proteomes" id="UP000241206">
    <property type="component" value="Unassembled WGS sequence"/>
</dbReference>
<accession>A0A2T4HQK5</accession>
<evidence type="ECO:0000256" key="1">
    <source>
        <dbReference type="SAM" id="MobiDB-lite"/>
    </source>
</evidence>